<organism evidence="16 17">
    <name type="scientific">Dovyalis caffra</name>
    <dbReference type="NCBI Taxonomy" id="77055"/>
    <lineage>
        <taxon>Eukaryota</taxon>
        <taxon>Viridiplantae</taxon>
        <taxon>Streptophyta</taxon>
        <taxon>Embryophyta</taxon>
        <taxon>Tracheophyta</taxon>
        <taxon>Spermatophyta</taxon>
        <taxon>Magnoliopsida</taxon>
        <taxon>eudicotyledons</taxon>
        <taxon>Gunneridae</taxon>
        <taxon>Pentapetalae</taxon>
        <taxon>rosids</taxon>
        <taxon>fabids</taxon>
        <taxon>Malpighiales</taxon>
        <taxon>Salicaceae</taxon>
        <taxon>Flacourtieae</taxon>
        <taxon>Dovyalis</taxon>
    </lineage>
</organism>
<dbReference type="Pfam" id="PF03350">
    <property type="entry name" value="UPF0114"/>
    <property type="match status" value="1"/>
</dbReference>
<proteinExistence type="inferred from homology"/>
<feature type="transmembrane region" description="Helical" evidence="13">
    <location>
        <begin position="158"/>
        <end position="177"/>
    </location>
</feature>
<dbReference type="InterPro" id="IPR046956">
    <property type="entry name" value="RLP23-like"/>
</dbReference>
<feature type="domain" description="Disease resistance R13L4/SHOC-2-like LRR" evidence="15">
    <location>
        <begin position="404"/>
        <end position="594"/>
    </location>
</feature>
<dbReference type="AlphaFoldDB" id="A0AAV1R8Y4"/>
<dbReference type="InterPro" id="IPR055414">
    <property type="entry name" value="LRR_R13L4/SHOC2-like"/>
</dbReference>
<evidence type="ECO:0000259" key="15">
    <source>
        <dbReference type="Pfam" id="PF23598"/>
    </source>
</evidence>
<dbReference type="SMART" id="SM00369">
    <property type="entry name" value="LRR_TYP"/>
    <property type="match status" value="7"/>
</dbReference>
<comment type="similarity">
    <text evidence="2">Belongs to the RLP family.</text>
</comment>
<name>A0AAV1R8Y4_9ROSI</name>
<evidence type="ECO:0000256" key="9">
    <source>
        <dbReference type="ARBA" id="ARBA00023136"/>
    </source>
</evidence>
<evidence type="ECO:0000256" key="5">
    <source>
        <dbReference type="ARBA" id="ARBA00022692"/>
    </source>
</evidence>
<gene>
    <name evidence="16" type="ORF">DCAF_LOCUS8207</name>
</gene>
<dbReference type="PRINTS" id="PR00019">
    <property type="entry name" value="LEURICHRPT"/>
</dbReference>
<evidence type="ECO:0000256" key="6">
    <source>
        <dbReference type="ARBA" id="ARBA00022729"/>
    </source>
</evidence>
<evidence type="ECO:0000256" key="10">
    <source>
        <dbReference type="ARBA" id="ARBA00023170"/>
    </source>
</evidence>
<dbReference type="InterPro" id="IPR005134">
    <property type="entry name" value="UPF0114"/>
</dbReference>
<dbReference type="InterPro" id="IPR003591">
    <property type="entry name" value="Leu-rich_rpt_typical-subtyp"/>
</dbReference>
<evidence type="ECO:0000256" key="13">
    <source>
        <dbReference type="SAM" id="Phobius"/>
    </source>
</evidence>
<evidence type="ECO:0000256" key="7">
    <source>
        <dbReference type="ARBA" id="ARBA00022737"/>
    </source>
</evidence>
<dbReference type="PANTHER" id="PTHR48063">
    <property type="entry name" value="LRR RECEPTOR-LIKE KINASE"/>
    <property type="match status" value="1"/>
</dbReference>
<dbReference type="EMBL" id="CAWUPB010000913">
    <property type="protein sequence ID" value="CAK7330923.1"/>
    <property type="molecule type" value="Genomic_DNA"/>
</dbReference>
<dbReference type="GO" id="GO:0005886">
    <property type="term" value="C:plasma membrane"/>
    <property type="evidence" value="ECO:0007669"/>
    <property type="project" value="UniProtKB-SubCell"/>
</dbReference>
<evidence type="ECO:0000313" key="17">
    <source>
        <dbReference type="Proteomes" id="UP001314170"/>
    </source>
</evidence>
<evidence type="ECO:0000256" key="11">
    <source>
        <dbReference type="ARBA" id="ARBA00023180"/>
    </source>
</evidence>
<dbReference type="PANTHER" id="PTHR48063:SF16">
    <property type="entry name" value="LRR RECEPTOR-LIKE SERINE_THREONINE-PROTEIN KINASE GSO1"/>
    <property type="match status" value="1"/>
</dbReference>
<dbReference type="Pfam" id="PF23598">
    <property type="entry name" value="LRR_14"/>
    <property type="match status" value="1"/>
</dbReference>
<evidence type="ECO:0000256" key="2">
    <source>
        <dbReference type="ARBA" id="ARBA00009592"/>
    </source>
</evidence>
<feature type="domain" description="Leucine-rich repeat-containing N-terminal plant-type" evidence="14">
    <location>
        <begin position="329"/>
        <end position="365"/>
    </location>
</feature>
<dbReference type="Proteomes" id="UP001314170">
    <property type="component" value="Unassembled WGS sequence"/>
</dbReference>
<dbReference type="SUPFAM" id="SSF52047">
    <property type="entry name" value="RNI-like"/>
    <property type="match status" value="1"/>
</dbReference>
<keyword evidence="8 13" id="KW-1133">Transmembrane helix</keyword>
<evidence type="ECO:0000256" key="3">
    <source>
        <dbReference type="ARBA" id="ARBA00022475"/>
    </source>
</evidence>
<evidence type="ECO:0000313" key="16">
    <source>
        <dbReference type="EMBL" id="CAK7330923.1"/>
    </source>
</evidence>
<dbReference type="SUPFAM" id="SSF52058">
    <property type="entry name" value="L domain-like"/>
    <property type="match status" value="1"/>
</dbReference>
<keyword evidence="6" id="KW-0732">Signal</keyword>
<dbReference type="PROSITE" id="PS51450">
    <property type="entry name" value="LRR"/>
    <property type="match status" value="1"/>
</dbReference>
<comment type="caution">
    <text evidence="16">The sequence shown here is derived from an EMBL/GenBank/DDBJ whole genome shotgun (WGS) entry which is preliminary data.</text>
</comment>
<dbReference type="Pfam" id="PF13855">
    <property type="entry name" value="LRR_8"/>
    <property type="match status" value="1"/>
</dbReference>
<evidence type="ECO:0000256" key="8">
    <source>
        <dbReference type="ARBA" id="ARBA00022989"/>
    </source>
</evidence>
<keyword evidence="9 13" id="KW-0472">Membrane</keyword>
<reference evidence="16 17" key="1">
    <citation type="submission" date="2024-01" db="EMBL/GenBank/DDBJ databases">
        <authorList>
            <person name="Waweru B."/>
        </authorList>
    </citation>
    <scope>NUCLEOTIDE SEQUENCE [LARGE SCALE GENOMIC DNA]</scope>
</reference>
<keyword evidence="17" id="KW-1185">Reference proteome</keyword>
<comment type="subcellular location">
    <subcellularLocation>
        <location evidence="1">Cell membrane</location>
        <topology evidence="1">Single-pass type I membrane protein</topology>
    </subcellularLocation>
</comment>
<accession>A0AAV1R8Y4</accession>
<dbReference type="Pfam" id="PF08263">
    <property type="entry name" value="LRRNT_2"/>
    <property type="match status" value="1"/>
</dbReference>
<keyword evidence="4" id="KW-0433">Leucine-rich repeat</keyword>
<feature type="region of interest" description="Disordered" evidence="12">
    <location>
        <begin position="34"/>
        <end position="69"/>
    </location>
</feature>
<dbReference type="Pfam" id="PF00560">
    <property type="entry name" value="LRR_1"/>
    <property type="match status" value="5"/>
</dbReference>
<evidence type="ECO:0000256" key="4">
    <source>
        <dbReference type="ARBA" id="ARBA00022614"/>
    </source>
</evidence>
<dbReference type="FunFam" id="3.80.10.10:FF:000383">
    <property type="entry name" value="Leucine-rich repeat receptor protein kinase EMS1"/>
    <property type="match status" value="1"/>
</dbReference>
<evidence type="ECO:0000256" key="12">
    <source>
        <dbReference type="SAM" id="MobiDB-lite"/>
    </source>
</evidence>
<keyword evidence="7" id="KW-0677">Repeat</keyword>
<keyword evidence="11" id="KW-0325">Glycoprotein</keyword>
<feature type="transmembrane region" description="Helical" evidence="13">
    <location>
        <begin position="247"/>
        <end position="266"/>
    </location>
</feature>
<dbReference type="InterPro" id="IPR032675">
    <property type="entry name" value="LRR_dom_sf"/>
</dbReference>
<keyword evidence="3" id="KW-1003">Cell membrane</keyword>
<sequence>MALFASISTSSLSTSATQIPRPLKFKRRILCPLATLSPPSPESSVPSASVSSKKHPSTPLVESSGPPPDSSFNYSLANSSANPVVHFLRSTESNIERTIFDFRFLALLAVVGSLAGSLLCFLNGCVYIVDAYKVYWTSCVKGVHTGQMVLRLVEAIDVYLAGTVMLIFGMGLYGLFICNVSPDAPASVDRALKGSSLFGMFALKERPKWMKISSLDELKTKVGHVIVMILLVKMFERSKMVTIATGVDLLSYSVCIFLSSASLYILHNLHKSHHQMLDIVQDSKHMETSELEMIMGKVPILGLILAILDVLTGEFGCNGDTLYKHCSLSDVVALTDFKNGLEDPENRLSSWKGTNCCQWRGIGCDNTTGAVIAIDLHNPYPVSSEGSSSRYGYWNLSGEIRPSLLKLKSLQYLDLSLNTFDDIPIPEFLGSLRSLRYLNLSEAGFSGAYPPNLGNLSSLQFLDVSSPFSGLTISSLEWVKGLVSLKHLAMDGVDLSIVGSNWVEVLNMLPRLAEIHLSNCGLSGSILSLSPVNFTSLSVIDLSFNFFNSMFPDWLVNISSLSYLDLSSCSLYGRIPLGFSELPNLRYLSLAMNNNLSASCSQLFRGSWENIEVLDFATNKLHGKLPSSIGNMSSLTNFDLFSNSVEGGIPSSIGKLCNLKNFDLSGNNLTGSLPEILERANCVSNNPLSSLIYLRLSGNRLVGNLPEWLGHLENLAELSLDDNMIQGPIPVALGPIPQNLTESMPDLIFLSLSSNQLTGDIPASIGDMLSLQVIDLSHNSLAGSIPSSIGNCSFLKALDLSHNSISGVIPESLGQLNQLQSLHLSSNNLTGNFPLSLQNLSSLETLDLGNNRLSGNIPLWIGGGFPELRILSLRLNAFAGEIPSSLSNLRSLQVLDLADNNLTGAIPVTLGDLEAMSKEQYINQYLLYGKYRGLYYEESYVMNIKGGPQKYTKTLSLGKKTVTFCTQMRISVISMNKKSIALFSAQELTSGLILLVHVMGLYCLVDGVLTYAHKALLWNSSIRQIVKLPEPNFTLITLGFCMHSLGLGFYSITEDYKLVGVVYEERGDFDEVPPFVEVYSLPQFLSLDPLSLF</sequence>
<dbReference type="FunFam" id="3.80.10.10:FF:000095">
    <property type="entry name" value="LRR receptor-like serine/threonine-protein kinase GSO1"/>
    <property type="match status" value="1"/>
</dbReference>
<keyword evidence="5 13" id="KW-0812">Transmembrane</keyword>
<feature type="transmembrane region" description="Helical" evidence="13">
    <location>
        <begin position="104"/>
        <end position="129"/>
    </location>
</feature>
<evidence type="ECO:0008006" key="18">
    <source>
        <dbReference type="Google" id="ProtNLM"/>
    </source>
</evidence>
<protein>
    <recommendedName>
        <fullName evidence="18">Leucine-rich repeat-containing N-terminal plant-type domain-containing protein</fullName>
    </recommendedName>
</protein>
<evidence type="ECO:0000259" key="14">
    <source>
        <dbReference type="Pfam" id="PF08263"/>
    </source>
</evidence>
<feature type="compositionally biased region" description="Low complexity" evidence="12">
    <location>
        <begin position="42"/>
        <end position="51"/>
    </location>
</feature>
<keyword evidence="10" id="KW-0675">Receptor</keyword>
<evidence type="ECO:0000256" key="1">
    <source>
        <dbReference type="ARBA" id="ARBA00004251"/>
    </source>
</evidence>
<dbReference type="InterPro" id="IPR001611">
    <property type="entry name" value="Leu-rich_rpt"/>
</dbReference>
<dbReference type="Gene3D" id="3.80.10.10">
    <property type="entry name" value="Ribonuclease Inhibitor"/>
    <property type="match status" value="3"/>
</dbReference>
<dbReference type="InterPro" id="IPR013210">
    <property type="entry name" value="LRR_N_plant-typ"/>
</dbReference>